<dbReference type="Pfam" id="PF13103">
    <property type="entry name" value="TonB_2"/>
    <property type="match status" value="1"/>
</dbReference>
<name>A0A3A1PHL8_9SPHN</name>
<evidence type="ECO:0000256" key="5">
    <source>
        <dbReference type="ARBA" id="ARBA00022519"/>
    </source>
</evidence>
<accession>A0A3A1PHL8</accession>
<evidence type="ECO:0000313" key="12">
    <source>
        <dbReference type="EMBL" id="RIV93364.1"/>
    </source>
</evidence>
<sequence length="226" mass="23687">MAYGDIRSGWHPMVLAAIVAGHCVLLAVAASAFRTSLTHIDRETPALVALFEKDPVQPAAAPRPEQPASARPSPPPPAMPSAPSGASGSGGAEPVTVAMVQPVRGPAIPLEVTPFALAPRAGLPEPASIAPPAPGEPDLLVRYAGVLRTAIMAWAPRGLHKEGEAVVSFRIDRSGQVLDTRIMRSSGDVQLDRLALRMVRQAAPFPPPDGAISDERLGFTIPIHFH</sequence>
<keyword evidence="7" id="KW-0653">Protein transport</keyword>
<reference evidence="12 13" key="1">
    <citation type="submission" date="2018-08" db="EMBL/GenBank/DDBJ databases">
        <title>Erythrobacter zhengii sp.nov., a bacterium isolated from deep-sea sediment.</title>
        <authorList>
            <person name="Fang C."/>
            <person name="Wu Y.-H."/>
            <person name="Sun C."/>
            <person name="Wang H."/>
            <person name="Cheng H."/>
            <person name="Meng F.-X."/>
            <person name="Wang C.-S."/>
            <person name="Xu X.-W."/>
        </authorList>
    </citation>
    <scope>NUCLEOTIDE SEQUENCE [LARGE SCALE GENOMIC DNA]</scope>
    <source>
        <strain evidence="12 13">CCTCC AB 2015396</strain>
    </source>
</reference>
<evidence type="ECO:0000256" key="6">
    <source>
        <dbReference type="ARBA" id="ARBA00022692"/>
    </source>
</evidence>
<dbReference type="GO" id="GO:0098797">
    <property type="term" value="C:plasma membrane protein complex"/>
    <property type="evidence" value="ECO:0007669"/>
    <property type="project" value="TreeGrafter"/>
</dbReference>
<keyword evidence="6" id="KW-0812">Transmembrane</keyword>
<dbReference type="Gene3D" id="3.30.1150.10">
    <property type="match status" value="1"/>
</dbReference>
<gene>
    <name evidence="12" type="ORF">D2V17_00665</name>
</gene>
<dbReference type="AlphaFoldDB" id="A0A3A1PHL8"/>
<dbReference type="PROSITE" id="PS52015">
    <property type="entry name" value="TONB_CTD"/>
    <property type="match status" value="1"/>
</dbReference>
<evidence type="ECO:0000256" key="8">
    <source>
        <dbReference type="ARBA" id="ARBA00022989"/>
    </source>
</evidence>
<feature type="domain" description="TonB C-terminal" evidence="11">
    <location>
        <begin position="137"/>
        <end position="226"/>
    </location>
</feature>
<dbReference type="GO" id="GO:0031992">
    <property type="term" value="F:energy transducer activity"/>
    <property type="evidence" value="ECO:0007669"/>
    <property type="project" value="TreeGrafter"/>
</dbReference>
<evidence type="ECO:0000256" key="10">
    <source>
        <dbReference type="SAM" id="MobiDB-lite"/>
    </source>
</evidence>
<keyword evidence="4" id="KW-1003">Cell membrane</keyword>
<dbReference type="PANTHER" id="PTHR33446:SF2">
    <property type="entry name" value="PROTEIN TONB"/>
    <property type="match status" value="1"/>
</dbReference>
<dbReference type="OrthoDB" id="7433592at2"/>
<dbReference type="SUPFAM" id="SSF74653">
    <property type="entry name" value="TolA/TonB C-terminal domain"/>
    <property type="match status" value="1"/>
</dbReference>
<keyword evidence="13" id="KW-1185">Reference proteome</keyword>
<keyword evidence="3" id="KW-0813">Transport</keyword>
<comment type="caution">
    <text evidence="12">The sequence shown here is derived from an EMBL/GenBank/DDBJ whole genome shotgun (WGS) entry which is preliminary data.</text>
</comment>
<keyword evidence="9" id="KW-0472">Membrane</keyword>
<dbReference type="GO" id="GO:0055085">
    <property type="term" value="P:transmembrane transport"/>
    <property type="evidence" value="ECO:0007669"/>
    <property type="project" value="InterPro"/>
</dbReference>
<evidence type="ECO:0000256" key="2">
    <source>
        <dbReference type="ARBA" id="ARBA00006555"/>
    </source>
</evidence>
<keyword evidence="5" id="KW-0997">Cell inner membrane</keyword>
<dbReference type="Proteomes" id="UP000265366">
    <property type="component" value="Unassembled WGS sequence"/>
</dbReference>
<evidence type="ECO:0000256" key="4">
    <source>
        <dbReference type="ARBA" id="ARBA00022475"/>
    </source>
</evidence>
<proteinExistence type="inferred from homology"/>
<evidence type="ECO:0000256" key="3">
    <source>
        <dbReference type="ARBA" id="ARBA00022448"/>
    </source>
</evidence>
<dbReference type="InterPro" id="IPR006260">
    <property type="entry name" value="TonB/TolA_C"/>
</dbReference>
<dbReference type="InterPro" id="IPR037682">
    <property type="entry name" value="TonB_C"/>
</dbReference>
<evidence type="ECO:0000256" key="9">
    <source>
        <dbReference type="ARBA" id="ARBA00023136"/>
    </source>
</evidence>
<feature type="region of interest" description="Disordered" evidence="10">
    <location>
        <begin position="57"/>
        <end position="93"/>
    </location>
</feature>
<evidence type="ECO:0000256" key="7">
    <source>
        <dbReference type="ARBA" id="ARBA00022927"/>
    </source>
</evidence>
<evidence type="ECO:0000313" key="13">
    <source>
        <dbReference type="Proteomes" id="UP000265366"/>
    </source>
</evidence>
<evidence type="ECO:0000259" key="11">
    <source>
        <dbReference type="PROSITE" id="PS52015"/>
    </source>
</evidence>
<dbReference type="InterPro" id="IPR051045">
    <property type="entry name" value="TonB-dependent_transducer"/>
</dbReference>
<comment type="subcellular location">
    <subcellularLocation>
        <location evidence="1">Cell inner membrane</location>
        <topology evidence="1">Single-pass membrane protein</topology>
        <orientation evidence="1">Periplasmic side</orientation>
    </subcellularLocation>
</comment>
<feature type="compositionally biased region" description="Low complexity" evidence="10">
    <location>
        <begin position="57"/>
        <end position="71"/>
    </location>
</feature>
<dbReference type="GO" id="GO:0015031">
    <property type="term" value="P:protein transport"/>
    <property type="evidence" value="ECO:0007669"/>
    <property type="project" value="UniProtKB-KW"/>
</dbReference>
<dbReference type="NCBIfam" id="TIGR01352">
    <property type="entry name" value="tonB_Cterm"/>
    <property type="match status" value="1"/>
</dbReference>
<evidence type="ECO:0000256" key="1">
    <source>
        <dbReference type="ARBA" id="ARBA00004383"/>
    </source>
</evidence>
<dbReference type="EMBL" id="QXFM01000004">
    <property type="protein sequence ID" value="RIV93364.1"/>
    <property type="molecule type" value="Genomic_DNA"/>
</dbReference>
<organism evidence="12 13">
    <name type="scientific">Aurantiacibacter xanthus</name>
    <dbReference type="NCBI Taxonomy" id="1784712"/>
    <lineage>
        <taxon>Bacteria</taxon>
        <taxon>Pseudomonadati</taxon>
        <taxon>Pseudomonadota</taxon>
        <taxon>Alphaproteobacteria</taxon>
        <taxon>Sphingomonadales</taxon>
        <taxon>Erythrobacteraceae</taxon>
        <taxon>Aurantiacibacter</taxon>
    </lineage>
</organism>
<dbReference type="PANTHER" id="PTHR33446">
    <property type="entry name" value="PROTEIN TONB-RELATED"/>
    <property type="match status" value="1"/>
</dbReference>
<protein>
    <submittedName>
        <fullName evidence="12">Energy transducer TonB</fullName>
    </submittedName>
</protein>
<comment type="similarity">
    <text evidence="2">Belongs to the TonB family.</text>
</comment>
<keyword evidence="8" id="KW-1133">Transmembrane helix</keyword>